<keyword evidence="3" id="KW-0436">Ligase</keyword>
<dbReference type="EMBL" id="BAAARW010000012">
    <property type="protein sequence ID" value="GAA2422967.1"/>
    <property type="molecule type" value="Genomic_DNA"/>
</dbReference>
<evidence type="ECO:0000259" key="9">
    <source>
        <dbReference type="Pfam" id="PF00501"/>
    </source>
</evidence>
<dbReference type="InterPro" id="IPR042099">
    <property type="entry name" value="ANL_N_sf"/>
</dbReference>
<comment type="subcellular location">
    <subcellularLocation>
        <location evidence="1">Membrane</location>
        <topology evidence="1">Peripheral membrane protein</topology>
    </subcellularLocation>
</comment>
<dbReference type="InterPro" id="IPR000873">
    <property type="entry name" value="AMP-dep_synth/lig_dom"/>
</dbReference>
<dbReference type="Gene3D" id="3.30.300.30">
    <property type="match status" value="1"/>
</dbReference>
<proteinExistence type="predicted"/>
<name>A0ABN3J6M7_9ACTN</name>
<organism evidence="11 12">
    <name type="scientific">Actinomadura vinacea</name>
    <dbReference type="NCBI Taxonomy" id="115336"/>
    <lineage>
        <taxon>Bacteria</taxon>
        <taxon>Bacillati</taxon>
        <taxon>Actinomycetota</taxon>
        <taxon>Actinomycetes</taxon>
        <taxon>Streptosporangiales</taxon>
        <taxon>Thermomonosporaceae</taxon>
        <taxon>Actinomadura</taxon>
    </lineage>
</organism>
<dbReference type="PROSITE" id="PS00455">
    <property type="entry name" value="AMP_BINDING"/>
    <property type="match status" value="1"/>
</dbReference>
<feature type="domain" description="AMP-dependent synthetase/ligase" evidence="9">
    <location>
        <begin position="24"/>
        <end position="395"/>
    </location>
</feature>
<comment type="pathway">
    <text evidence="2">Lipid metabolism; fatty acid beta-oxidation.</text>
</comment>
<evidence type="ECO:0000313" key="11">
    <source>
        <dbReference type="EMBL" id="GAA2422967.1"/>
    </source>
</evidence>
<evidence type="ECO:0000256" key="2">
    <source>
        <dbReference type="ARBA" id="ARBA00005005"/>
    </source>
</evidence>
<evidence type="ECO:0000313" key="12">
    <source>
        <dbReference type="Proteomes" id="UP001501231"/>
    </source>
</evidence>
<protein>
    <recommendedName>
        <fullName evidence="6">Long-chain-fatty-acid--CoA ligase</fullName>
        <ecNumber evidence="5">6.2.1.3</ecNumber>
    </recommendedName>
    <alternativeName>
        <fullName evidence="7">Long-chain acyl-CoA synthetase</fullName>
    </alternativeName>
</protein>
<reference evidence="11 12" key="1">
    <citation type="journal article" date="2019" name="Int. J. Syst. Evol. Microbiol.">
        <title>The Global Catalogue of Microorganisms (GCM) 10K type strain sequencing project: providing services to taxonomists for standard genome sequencing and annotation.</title>
        <authorList>
            <consortium name="The Broad Institute Genomics Platform"/>
            <consortium name="The Broad Institute Genome Sequencing Center for Infectious Disease"/>
            <person name="Wu L."/>
            <person name="Ma J."/>
        </authorList>
    </citation>
    <scope>NUCLEOTIDE SEQUENCE [LARGE SCALE GENOMIC DNA]</scope>
    <source>
        <strain evidence="11 12">JCM 3325</strain>
    </source>
</reference>
<dbReference type="PANTHER" id="PTHR43767">
    <property type="entry name" value="LONG-CHAIN-FATTY-ACID--COA LIGASE"/>
    <property type="match status" value="1"/>
</dbReference>
<dbReference type="InterPro" id="IPR020845">
    <property type="entry name" value="AMP-binding_CS"/>
</dbReference>
<feature type="region of interest" description="Disordered" evidence="8">
    <location>
        <begin position="1"/>
        <end position="30"/>
    </location>
</feature>
<dbReference type="PANTHER" id="PTHR43767:SF8">
    <property type="entry name" value="LONG-CHAIN-FATTY-ACID--COA LIGASE"/>
    <property type="match status" value="1"/>
</dbReference>
<dbReference type="Proteomes" id="UP001501231">
    <property type="component" value="Unassembled WGS sequence"/>
</dbReference>
<comment type="caution">
    <text evidence="11">The sequence shown here is derived from an EMBL/GenBank/DDBJ whole genome shotgun (WGS) entry which is preliminary data.</text>
</comment>
<evidence type="ECO:0000256" key="8">
    <source>
        <dbReference type="SAM" id="MobiDB-lite"/>
    </source>
</evidence>
<evidence type="ECO:0000256" key="7">
    <source>
        <dbReference type="ARBA" id="ARBA00042773"/>
    </source>
</evidence>
<accession>A0ABN3J6M7</accession>
<dbReference type="Pfam" id="PF00501">
    <property type="entry name" value="AMP-binding"/>
    <property type="match status" value="1"/>
</dbReference>
<dbReference type="SUPFAM" id="SSF56801">
    <property type="entry name" value="Acetyl-CoA synthetase-like"/>
    <property type="match status" value="1"/>
</dbReference>
<evidence type="ECO:0000256" key="6">
    <source>
        <dbReference type="ARBA" id="ARBA00039545"/>
    </source>
</evidence>
<dbReference type="InterPro" id="IPR025110">
    <property type="entry name" value="AMP-bd_C"/>
</dbReference>
<dbReference type="Gene3D" id="3.40.50.12780">
    <property type="entry name" value="N-terminal domain of ligase-like"/>
    <property type="match status" value="1"/>
</dbReference>
<dbReference type="InterPro" id="IPR050237">
    <property type="entry name" value="ATP-dep_AMP-bd_enzyme"/>
</dbReference>
<sequence length="547" mass="58584">MLTTPGGSFHDQAREGQRGHRSLPPDRNAIVDETGYGRGTALTYSQLDAGSRDLSAGLHSLGLRRGDAIALLLPNCTEWVLTFLAAARLGLLVVPLNTRYRSAELLHLLRVSSAKALVVAPTFESVDLAARLTDVWAQRSDLDLRWLVPVHAETVPGAPSGLTTVPLDELRSPTRAEPEPGGQPTDPVIVFGTSGTTSAPKLAVHTQETVARHIPGVASTLPLTEQDVALSVLPLNGTFGFVPFTAGLSAGTTQILLPVHDSDRAIQAILRHDVTFMACAEGPLRELLADPRIANGQARELRRVVTAGVAIEDIVAAADEIDIRAANVYGSSELFAFAATWDFDSPAHQRAVAGGRLVLPRSHVRAADTETGHPLPDGAVGELQFRGPTLFTGYLANPDATERALTPDGWYRSGDRGRTLPGRAFEYHSRLGDAMRLKGYLVNPADVESCLAGHPAVELAQLVGVRDPHTGDDQPVAFVRLRPGATAEPEDLLEHCRRSLASFKVPSHIEVLAAFPTTPSANGDKIRKDRLREMAAALLPPHHQEAT</sequence>
<keyword evidence="4" id="KW-0472">Membrane</keyword>
<evidence type="ECO:0000259" key="10">
    <source>
        <dbReference type="Pfam" id="PF13193"/>
    </source>
</evidence>
<dbReference type="Pfam" id="PF13193">
    <property type="entry name" value="AMP-binding_C"/>
    <property type="match status" value="1"/>
</dbReference>
<gene>
    <name evidence="11" type="ORF">GCM10010191_38560</name>
</gene>
<evidence type="ECO:0000256" key="1">
    <source>
        <dbReference type="ARBA" id="ARBA00004170"/>
    </source>
</evidence>
<feature type="domain" description="AMP-binding enzyme C-terminal" evidence="10">
    <location>
        <begin position="447"/>
        <end position="521"/>
    </location>
</feature>
<dbReference type="EC" id="6.2.1.3" evidence="5"/>
<evidence type="ECO:0000256" key="3">
    <source>
        <dbReference type="ARBA" id="ARBA00022598"/>
    </source>
</evidence>
<evidence type="ECO:0000256" key="4">
    <source>
        <dbReference type="ARBA" id="ARBA00023136"/>
    </source>
</evidence>
<dbReference type="InterPro" id="IPR045851">
    <property type="entry name" value="AMP-bd_C_sf"/>
</dbReference>
<evidence type="ECO:0000256" key="5">
    <source>
        <dbReference type="ARBA" id="ARBA00026121"/>
    </source>
</evidence>
<keyword evidence="12" id="KW-1185">Reference proteome</keyword>